<comment type="similarity">
    <text evidence="1">Belongs to the short-chain dehydrogenases/reductases (SDR) family.</text>
</comment>
<dbReference type="RefSeq" id="XP_001748577.1">
    <property type="nucleotide sequence ID" value="XM_001748525.1"/>
</dbReference>
<accession>A9V776</accession>
<proteinExistence type="inferred from homology"/>
<name>A9V776_MONBE</name>
<dbReference type="EMBL" id="CH991564">
    <property type="protein sequence ID" value="EDQ86741.1"/>
    <property type="molecule type" value="Genomic_DNA"/>
</dbReference>
<gene>
    <name evidence="4" type="ORF">MONBRDRAFT_10778</name>
</gene>
<dbReference type="PROSITE" id="PS00061">
    <property type="entry name" value="ADH_SHORT"/>
    <property type="match status" value="1"/>
</dbReference>
<evidence type="ECO:0000256" key="1">
    <source>
        <dbReference type="ARBA" id="ARBA00006484"/>
    </source>
</evidence>
<organism evidence="4 5">
    <name type="scientific">Monosiga brevicollis</name>
    <name type="common">Choanoflagellate</name>
    <dbReference type="NCBI Taxonomy" id="81824"/>
    <lineage>
        <taxon>Eukaryota</taxon>
        <taxon>Choanoflagellata</taxon>
        <taxon>Craspedida</taxon>
        <taxon>Salpingoecidae</taxon>
        <taxon>Monosiga</taxon>
    </lineage>
</organism>
<dbReference type="SUPFAM" id="SSF51735">
    <property type="entry name" value="NAD(P)-binding Rossmann-fold domains"/>
    <property type="match status" value="1"/>
</dbReference>
<dbReference type="InParanoid" id="A9V776"/>
<evidence type="ECO:0000313" key="4">
    <source>
        <dbReference type="EMBL" id="EDQ86741.1"/>
    </source>
</evidence>
<dbReference type="InterPro" id="IPR002347">
    <property type="entry name" value="SDR_fam"/>
</dbReference>
<dbReference type="PANTHER" id="PTHR43618:SF17">
    <property type="entry name" value="RHAMNOLIPIDS BIOSYNTHESIS 3-OXOACYL-[ACYL-CARRIER-PROTEIN] REDUCTASE"/>
    <property type="match status" value="1"/>
</dbReference>
<evidence type="ECO:0000256" key="3">
    <source>
        <dbReference type="ARBA" id="ARBA00023002"/>
    </source>
</evidence>
<sequence>MAALQVDALFDVCGRVALVTGGSRGIGAVLAEALAVNGAKVYISSRKAEACTRCAEAINAECHRIKSPGRVIALPADLGTSEGVEQLASDFLKHERTCHILINNAGATWGEPLETHPPAAFDKLLALNVRACFHLVQKLLGALEADASAARPSTVINIGSINGLGISLMDTYAYSASKAAIHHLTRVLAAQLAARHITVNAIAPGPFPTKMTAAVLASFETEVVDRVPLRRVGKPSDLAGLCLLLTSPTGAYMTGTVIPVDGGSLVSPSL</sequence>
<dbReference type="PANTHER" id="PTHR43618">
    <property type="entry name" value="7-ALPHA-HYDROXYSTEROID DEHYDROGENASE"/>
    <property type="match status" value="1"/>
</dbReference>
<keyword evidence="5" id="KW-1185">Reference proteome</keyword>
<keyword evidence="2" id="KW-0521">NADP</keyword>
<evidence type="ECO:0000256" key="2">
    <source>
        <dbReference type="ARBA" id="ARBA00022857"/>
    </source>
</evidence>
<dbReference type="Proteomes" id="UP000001357">
    <property type="component" value="Unassembled WGS sequence"/>
</dbReference>
<dbReference type="InterPro" id="IPR020904">
    <property type="entry name" value="Sc_DH/Rdtase_CS"/>
</dbReference>
<dbReference type="PRINTS" id="PR00080">
    <property type="entry name" value="SDRFAMILY"/>
</dbReference>
<dbReference type="eggNOG" id="KOG0725">
    <property type="taxonomic scope" value="Eukaryota"/>
</dbReference>
<dbReference type="AlphaFoldDB" id="A9V776"/>
<dbReference type="GO" id="GO:0016491">
    <property type="term" value="F:oxidoreductase activity"/>
    <property type="evidence" value="ECO:0007669"/>
    <property type="project" value="UniProtKB-KW"/>
</dbReference>
<dbReference type="OMA" id="EFHSCDV"/>
<protein>
    <submittedName>
        <fullName evidence="4">Uncharacterized protein</fullName>
    </submittedName>
</protein>
<keyword evidence="3" id="KW-0560">Oxidoreductase</keyword>
<reference evidence="4 5" key="1">
    <citation type="journal article" date="2008" name="Nature">
        <title>The genome of the choanoflagellate Monosiga brevicollis and the origin of metazoans.</title>
        <authorList>
            <consortium name="JGI Sequencing"/>
            <person name="King N."/>
            <person name="Westbrook M.J."/>
            <person name="Young S.L."/>
            <person name="Kuo A."/>
            <person name="Abedin M."/>
            <person name="Chapman J."/>
            <person name="Fairclough S."/>
            <person name="Hellsten U."/>
            <person name="Isogai Y."/>
            <person name="Letunic I."/>
            <person name="Marr M."/>
            <person name="Pincus D."/>
            <person name="Putnam N."/>
            <person name="Rokas A."/>
            <person name="Wright K.J."/>
            <person name="Zuzow R."/>
            <person name="Dirks W."/>
            <person name="Good M."/>
            <person name="Goodstein D."/>
            <person name="Lemons D."/>
            <person name="Li W."/>
            <person name="Lyons J.B."/>
            <person name="Morris A."/>
            <person name="Nichols S."/>
            <person name="Richter D.J."/>
            <person name="Salamov A."/>
            <person name="Bork P."/>
            <person name="Lim W.A."/>
            <person name="Manning G."/>
            <person name="Miller W.T."/>
            <person name="McGinnis W."/>
            <person name="Shapiro H."/>
            <person name="Tjian R."/>
            <person name="Grigoriev I.V."/>
            <person name="Rokhsar D."/>
        </authorList>
    </citation>
    <scope>NUCLEOTIDE SEQUENCE [LARGE SCALE GENOMIC DNA]</scope>
    <source>
        <strain evidence="5">MX1 / ATCC 50154</strain>
    </source>
</reference>
<dbReference type="PRINTS" id="PR00081">
    <property type="entry name" value="GDHRDH"/>
</dbReference>
<dbReference type="KEGG" id="mbr:MONBRDRAFT_10778"/>
<dbReference type="FunFam" id="3.40.50.720:FF:000084">
    <property type="entry name" value="Short-chain dehydrogenase reductase"/>
    <property type="match status" value="1"/>
</dbReference>
<evidence type="ECO:0000313" key="5">
    <source>
        <dbReference type="Proteomes" id="UP000001357"/>
    </source>
</evidence>
<dbReference type="Pfam" id="PF13561">
    <property type="entry name" value="adh_short_C2"/>
    <property type="match status" value="1"/>
</dbReference>
<dbReference type="GeneID" id="5893811"/>
<dbReference type="InterPro" id="IPR052178">
    <property type="entry name" value="Sec_Metab_Biosynth_SDR"/>
</dbReference>
<dbReference type="InterPro" id="IPR036291">
    <property type="entry name" value="NAD(P)-bd_dom_sf"/>
</dbReference>
<dbReference type="STRING" id="81824.A9V776"/>
<dbReference type="Gene3D" id="3.40.50.720">
    <property type="entry name" value="NAD(P)-binding Rossmann-like Domain"/>
    <property type="match status" value="1"/>
</dbReference>